<keyword evidence="5" id="KW-0805">Transcription regulation</keyword>
<keyword evidence="7" id="KW-0804">Transcription</keyword>
<dbReference type="Gene3D" id="4.10.280.10">
    <property type="entry name" value="Helix-loop-helix DNA-binding domain"/>
    <property type="match status" value="1"/>
</dbReference>
<dbReference type="FunFam" id="4.10.280.10:FF:000012">
    <property type="entry name" value="hairy/enhancer-of-split related with YRPW motif protein 1"/>
    <property type="match status" value="1"/>
</dbReference>
<feature type="compositionally biased region" description="Low complexity" evidence="10">
    <location>
        <begin position="423"/>
        <end position="443"/>
    </location>
</feature>
<evidence type="ECO:0000313" key="12">
    <source>
        <dbReference type="Proteomes" id="UP000616769"/>
    </source>
</evidence>
<evidence type="ECO:0000256" key="5">
    <source>
        <dbReference type="ARBA" id="ARBA00023015"/>
    </source>
</evidence>
<evidence type="ECO:0000256" key="7">
    <source>
        <dbReference type="ARBA" id="ARBA00023163"/>
    </source>
</evidence>
<dbReference type="GO" id="GO:0005634">
    <property type="term" value="C:nucleus"/>
    <property type="evidence" value="ECO:0007669"/>
    <property type="project" value="UniProtKB-SubCell"/>
</dbReference>
<feature type="region of interest" description="Disordered" evidence="10">
    <location>
        <begin position="273"/>
        <end position="324"/>
    </location>
</feature>
<dbReference type="EMBL" id="JXLN01012673">
    <property type="protein sequence ID" value="KPM08741.1"/>
    <property type="molecule type" value="Genomic_DNA"/>
</dbReference>
<comment type="similarity">
    <text evidence="9">Belongs to the HEY family.</text>
</comment>
<protein>
    <submittedName>
        <fullName evidence="11">Hairy/enhancer-of-split related with YRPW motif protein-like protein</fullName>
    </submittedName>
</protein>
<dbReference type="InterPro" id="IPR036638">
    <property type="entry name" value="HLH_DNA-bd_sf"/>
</dbReference>
<keyword evidence="3" id="KW-0678">Repressor</keyword>
<evidence type="ECO:0000256" key="4">
    <source>
        <dbReference type="ARBA" id="ARBA00022976"/>
    </source>
</evidence>
<gene>
    <name evidence="11" type="ORF">QR98_0072650</name>
</gene>
<keyword evidence="8" id="KW-0539">Nucleus</keyword>
<dbReference type="InterPro" id="IPR050370">
    <property type="entry name" value="HES_HEY"/>
</dbReference>
<dbReference type="SMART" id="SM00353">
    <property type="entry name" value="HLH"/>
    <property type="match status" value="1"/>
</dbReference>
<evidence type="ECO:0000256" key="10">
    <source>
        <dbReference type="SAM" id="MobiDB-lite"/>
    </source>
</evidence>
<evidence type="ECO:0000313" key="11">
    <source>
        <dbReference type="EMBL" id="KPM08741.1"/>
    </source>
</evidence>
<dbReference type="SUPFAM" id="SSF47459">
    <property type="entry name" value="HLH, helix-loop-helix DNA-binding domain"/>
    <property type="match status" value="1"/>
</dbReference>
<organism evidence="11 12">
    <name type="scientific">Sarcoptes scabiei</name>
    <name type="common">Itch mite</name>
    <name type="synonym">Acarus scabiei</name>
    <dbReference type="NCBI Taxonomy" id="52283"/>
    <lineage>
        <taxon>Eukaryota</taxon>
        <taxon>Metazoa</taxon>
        <taxon>Ecdysozoa</taxon>
        <taxon>Arthropoda</taxon>
        <taxon>Chelicerata</taxon>
        <taxon>Arachnida</taxon>
        <taxon>Acari</taxon>
        <taxon>Acariformes</taxon>
        <taxon>Sarcoptiformes</taxon>
        <taxon>Astigmata</taxon>
        <taxon>Psoroptidia</taxon>
        <taxon>Sarcoptoidea</taxon>
        <taxon>Sarcoptidae</taxon>
        <taxon>Sarcoptinae</taxon>
        <taxon>Sarcoptes</taxon>
    </lineage>
</organism>
<sequence length="443" mass="47777">MNSSFFRDLQLSSDLNLDGGCHLMSRKKRRGMIEKRRRDRINNSLHELKRLVPAAFEKQGSAKLEKAEILQLTVDHLRMLHAKGFDAFSFDPHKFATDYHIIGFRECAAEIARYLVVHEGIDFQDPLRLRLISHLQCYAAQREISLKSSTGWNPNLFTTPMYPASTSTTMSSATGTASSSSSSITTGHQTSSSTSNVNHSTTSSMNSSNTTNNNDSCSGGSVIAAGSTSSLQQHDVYGNGSLQTTSSPYYNNHSIIYDKIDNNTILNSMNITSLSSTSSSSSTGTSAAASNIPMSSCNTNNNSDDSAQQQQQSISTSQSSIKSPMSPVFSLGYSASIDTNSINHSGHHQHPQQLLNHHQHPHPVTHHQAHHQAHHHQPSAYAAYSYPPGSYFGSTATSYMTAVAPSGNYHSTPIGLGNGSGQIGSMIGNSSNSSNQSGNSQSL</sequence>
<dbReference type="SMART" id="SM00511">
    <property type="entry name" value="ORANGE"/>
    <property type="match status" value="1"/>
</dbReference>
<dbReference type="InterPro" id="IPR011598">
    <property type="entry name" value="bHLH_dom"/>
</dbReference>
<name>A0A132ACM8_SARSC</name>
<proteinExistence type="inferred from homology"/>
<keyword evidence="2" id="KW-0217">Developmental protein</keyword>
<feature type="region of interest" description="Disordered" evidence="10">
    <location>
        <begin position="420"/>
        <end position="443"/>
    </location>
</feature>
<dbReference type="GO" id="GO:0046983">
    <property type="term" value="F:protein dimerization activity"/>
    <property type="evidence" value="ECO:0007669"/>
    <property type="project" value="InterPro"/>
</dbReference>
<dbReference type="PANTHER" id="PTHR10985">
    <property type="entry name" value="BASIC HELIX-LOOP-HELIX TRANSCRIPTION FACTOR, HES-RELATED"/>
    <property type="match status" value="1"/>
</dbReference>
<dbReference type="PROSITE" id="PS51054">
    <property type="entry name" value="ORANGE"/>
    <property type="match status" value="1"/>
</dbReference>
<comment type="caution">
    <text evidence="11">The sequence shown here is derived from an EMBL/GenBank/DDBJ whole genome shotgun (WGS) entry which is preliminary data.</text>
</comment>
<dbReference type="OrthoDB" id="6371181at2759"/>
<dbReference type="GO" id="GO:0032502">
    <property type="term" value="P:developmental process"/>
    <property type="evidence" value="ECO:0007669"/>
    <property type="project" value="UniProtKB-ARBA"/>
</dbReference>
<reference evidence="11 12" key="1">
    <citation type="journal article" date="2015" name="Parasit. Vectors">
        <title>Draft genome of the scabies mite.</title>
        <authorList>
            <person name="Rider S.D.Jr."/>
            <person name="Morgan M.S."/>
            <person name="Arlian L.G."/>
        </authorList>
    </citation>
    <scope>NUCLEOTIDE SEQUENCE [LARGE SCALE GENOMIC DNA]</scope>
    <source>
        <strain evidence="11">Arlian Lab</strain>
    </source>
</reference>
<dbReference type="Pfam" id="PF00010">
    <property type="entry name" value="HLH"/>
    <property type="match status" value="1"/>
</dbReference>
<keyword evidence="6" id="KW-0238">DNA-binding</keyword>
<dbReference type="GO" id="GO:0003677">
    <property type="term" value="F:DNA binding"/>
    <property type="evidence" value="ECO:0007669"/>
    <property type="project" value="UniProtKB-KW"/>
</dbReference>
<dbReference type="GO" id="GO:0006355">
    <property type="term" value="P:regulation of DNA-templated transcription"/>
    <property type="evidence" value="ECO:0007669"/>
    <property type="project" value="InterPro"/>
</dbReference>
<dbReference type="PROSITE" id="PS50888">
    <property type="entry name" value="BHLH"/>
    <property type="match status" value="1"/>
</dbReference>
<dbReference type="Pfam" id="PF07527">
    <property type="entry name" value="Hairy_orange"/>
    <property type="match status" value="1"/>
</dbReference>
<evidence type="ECO:0000256" key="1">
    <source>
        <dbReference type="ARBA" id="ARBA00004123"/>
    </source>
</evidence>
<feature type="region of interest" description="Disordered" evidence="10">
    <location>
        <begin position="168"/>
        <end position="218"/>
    </location>
</feature>
<evidence type="ECO:0000256" key="2">
    <source>
        <dbReference type="ARBA" id="ARBA00022473"/>
    </source>
</evidence>
<evidence type="ECO:0000256" key="3">
    <source>
        <dbReference type="ARBA" id="ARBA00022491"/>
    </source>
</evidence>
<accession>A0A132ACM8</accession>
<dbReference type="AlphaFoldDB" id="A0A132ACM8"/>
<evidence type="ECO:0000256" key="6">
    <source>
        <dbReference type="ARBA" id="ARBA00023125"/>
    </source>
</evidence>
<feature type="region of interest" description="Disordered" evidence="10">
    <location>
        <begin position="339"/>
        <end position="381"/>
    </location>
</feature>
<feature type="compositionally biased region" description="Low complexity" evidence="10">
    <location>
        <begin position="273"/>
        <end position="321"/>
    </location>
</feature>
<dbReference type="SUPFAM" id="SSF158457">
    <property type="entry name" value="Orange domain-like"/>
    <property type="match status" value="1"/>
</dbReference>
<comment type="subcellular location">
    <subcellularLocation>
        <location evidence="1">Nucleus</location>
    </subcellularLocation>
</comment>
<dbReference type="GO" id="GO:0007219">
    <property type="term" value="P:Notch signaling pathway"/>
    <property type="evidence" value="ECO:0007669"/>
    <property type="project" value="UniProtKB-KW"/>
</dbReference>
<dbReference type="Gene3D" id="6.10.250.980">
    <property type="match status" value="1"/>
</dbReference>
<dbReference type="InterPro" id="IPR003650">
    <property type="entry name" value="Orange_dom"/>
</dbReference>
<feature type="compositionally biased region" description="Basic residues" evidence="10">
    <location>
        <begin position="357"/>
        <end position="377"/>
    </location>
</feature>
<keyword evidence="4" id="KW-0914">Notch signaling pathway</keyword>
<dbReference type="Proteomes" id="UP000616769">
    <property type="component" value="Unassembled WGS sequence"/>
</dbReference>
<evidence type="ECO:0000256" key="9">
    <source>
        <dbReference type="ARBA" id="ARBA00038262"/>
    </source>
</evidence>
<dbReference type="VEuPathDB" id="VectorBase:SSCA004387"/>
<evidence type="ECO:0000256" key="8">
    <source>
        <dbReference type="ARBA" id="ARBA00023242"/>
    </source>
</evidence>